<dbReference type="Gene3D" id="3.30.1490.70">
    <property type="match status" value="1"/>
</dbReference>
<dbReference type="Proteomes" id="UP001453229">
    <property type="component" value="Chromosome"/>
</dbReference>
<dbReference type="NCBIfam" id="TIGR02776">
    <property type="entry name" value="NHEJ_ligase_prk"/>
    <property type="match status" value="1"/>
</dbReference>
<keyword evidence="24" id="KW-1185">Reference proteome</keyword>
<comment type="catalytic activity">
    <reaction evidence="20">
        <text>ATP + (deoxyribonucleotide)n-3'-hydroxyl + 5'-phospho-(deoxyribonucleotide)m = (deoxyribonucleotide)n+m + AMP + diphosphate.</text>
        <dbReference type="EC" id="6.5.1.1"/>
    </reaction>
</comment>
<dbReference type="NCBIfam" id="TIGR02777">
    <property type="entry name" value="LigD_PE_dom"/>
    <property type="match status" value="1"/>
</dbReference>
<dbReference type="SUPFAM" id="SSF50249">
    <property type="entry name" value="Nucleic acid-binding proteins"/>
    <property type="match status" value="1"/>
</dbReference>
<reference evidence="23 24" key="1">
    <citation type="submission" date="2024-04" db="EMBL/GenBank/DDBJ databases">
        <title>Salinicola lusitanus LLJ914,a marine bacterium isolated from the Okinawa Trough.</title>
        <authorList>
            <person name="Li J."/>
        </authorList>
    </citation>
    <scope>NUCLEOTIDE SEQUENCE [LARGE SCALE GENOMIC DNA]</scope>
    <source>
        <strain evidence="23 24">LLJ914</strain>
    </source>
</reference>
<dbReference type="InterPro" id="IPR014145">
    <property type="entry name" value="LigD_pol_dom"/>
</dbReference>
<keyword evidence="18" id="KW-0511">Multifunctional enzyme</keyword>
<sequence>MADLETYRNKRDFSRSPEPRGKRGKRRSRSSFVIHKHDASQLHYDLRLEEDGVLRSWALPKGPSLEPGEKHLAVQVEDHPLDYGDFEGVIPDGYGAGTVMIWDRGEWRVSGKHDDGQIDFELDGAKLKGAWTLKRMSGRGGGGKRQDGKQWLMIKRHDAADFHLPDSLDDVSVASNRRMTEIAEGKSPSSSKQSSSTPPSSRSSSSRPSSKTASKRSGSGRKARAIKIAPDQLEGARQASLPARPAAQLATLVEEAPADEDWFHEIKFDGYRVLARLDRGRVSLLTRNGHDWRDRFPEIAEAIEALPLEKALFDGEVVALRRDGVSDFRRLQAALSDEKTAGLVYQIFDLRYLDGLGFEGVALDDVALRDRKALLAQTCDAVKIGNVGRLRYTDHVEGQGEAFYEQASRQGLEGIVSKRADAFYRGRRNRDWLKTKTERQAEFVVAGYTDPKGSRSGFGSLLIGAYDDDGKLRYCGRVGAGFSNDQLVEWRRNLARSQRKTSPFVERDIPDLAGSHWVTPKRVIDVNFSEWTHDGRLRHPRFRGLREDRDPVDIRLSQQRAKEPSMSEKASEPAPQRRSSRTQSGGGDVEIEGIRLTHPDRVLFEEEGITKRALAEYYAEHAEWVLPGLAERPLTLLRCPGGIGEACFVQKHPSETLPGSLPSVTIAEKSGKHDYLYTRRAADLVALVQMGTVEFHLWGSRVDDLERPDQLVFDLDPAPDCEWRAVIDVARELRQALAELGLAAFLRTTGGKGLHLVVPLKPHADWETAKGFAGAVCERCAERHPDQLTLNMSKRARRGKVFLDYLRNGRGATAVASYSVRARPGAPVATPIRWEELGPKMRADHYTLANLPRRLASLKHDPWQGFDDARERLTKKRCRDAGMEV</sequence>
<feature type="region of interest" description="Disordered" evidence="21">
    <location>
        <begin position="181"/>
        <end position="225"/>
    </location>
</feature>
<dbReference type="InterPro" id="IPR014144">
    <property type="entry name" value="LigD_PE_domain"/>
</dbReference>
<evidence type="ECO:0000256" key="12">
    <source>
        <dbReference type="ARBA" id="ARBA00022840"/>
    </source>
</evidence>
<evidence type="ECO:0000256" key="5">
    <source>
        <dbReference type="ARBA" id="ARBA00022695"/>
    </source>
</evidence>
<keyword evidence="12" id="KW-0067">ATP-binding</keyword>
<proteinExistence type="predicted"/>
<keyword evidence="9" id="KW-0227">DNA damage</keyword>
<feature type="compositionally biased region" description="Low complexity" evidence="21">
    <location>
        <begin position="186"/>
        <end position="217"/>
    </location>
</feature>
<evidence type="ECO:0000256" key="2">
    <source>
        <dbReference type="ARBA" id="ARBA00012727"/>
    </source>
</evidence>
<accession>A0ABZ3CV56</accession>
<keyword evidence="14" id="KW-0238">DNA-binding</keyword>
<evidence type="ECO:0000256" key="1">
    <source>
        <dbReference type="ARBA" id="ARBA00001936"/>
    </source>
</evidence>
<dbReference type="Pfam" id="PF01068">
    <property type="entry name" value="DNA_ligase_A_M"/>
    <property type="match status" value="1"/>
</dbReference>
<feature type="region of interest" description="Disordered" evidence="21">
    <location>
        <begin position="557"/>
        <end position="591"/>
    </location>
</feature>
<evidence type="ECO:0000256" key="7">
    <source>
        <dbReference type="ARBA" id="ARBA00022723"/>
    </source>
</evidence>
<keyword evidence="8" id="KW-0547">Nucleotide-binding</keyword>
<dbReference type="EMBL" id="CP151919">
    <property type="protein sequence ID" value="XAD54995.1"/>
    <property type="molecule type" value="Genomic_DNA"/>
</dbReference>
<dbReference type="PANTHER" id="PTHR42705:SF2">
    <property type="entry name" value="BIFUNCTIONAL NON-HOMOLOGOUS END JOINING PROTEIN LIGD"/>
    <property type="match status" value="1"/>
</dbReference>
<dbReference type="InterPro" id="IPR052171">
    <property type="entry name" value="NHEJ_LigD"/>
</dbReference>
<dbReference type="Gene3D" id="2.40.50.140">
    <property type="entry name" value="Nucleic acid-binding proteins"/>
    <property type="match status" value="1"/>
</dbReference>
<organism evidence="23 24">
    <name type="scientific">Salinicola lusitanus</name>
    <dbReference type="NCBI Taxonomy" id="1949085"/>
    <lineage>
        <taxon>Bacteria</taxon>
        <taxon>Pseudomonadati</taxon>
        <taxon>Pseudomonadota</taxon>
        <taxon>Gammaproteobacteria</taxon>
        <taxon>Oceanospirillales</taxon>
        <taxon>Halomonadaceae</taxon>
        <taxon>Salinicola</taxon>
    </lineage>
</organism>
<dbReference type="InterPro" id="IPR033651">
    <property type="entry name" value="PaeLigD_Pol-like"/>
</dbReference>
<dbReference type="InterPro" id="IPR014146">
    <property type="entry name" value="LigD_ligase_dom"/>
</dbReference>
<protein>
    <recommendedName>
        <fullName evidence="2">DNA ligase (ATP)</fullName>
        <ecNumber evidence="2">6.5.1.1</ecNumber>
    </recommendedName>
    <alternativeName>
        <fullName evidence="19">NHEJ DNA polymerase</fullName>
    </alternativeName>
</protein>
<evidence type="ECO:0000256" key="4">
    <source>
        <dbReference type="ARBA" id="ARBA00022679"/>
    </source>
</evidence>
<evidence type="ECO:0000256" key="11">
    <source>
        <dbReference type="ARBA" id="ARBA00022839"/>
    </source>
</evidence>
<dbReference type="InterPro" id="IPR012310">
    <property type="entry name" value="DNA_ligase_ATP-dep_cent"/>
</dbReference>
<dbReference type="Pfam" id="PF21686">
    <property type="entry name" value="LigD_Prim-Pol"/>
    <property type="match status" value="1"/>
</dbReference>
<feature type="region of interest" description="Disordered" evidence="21">
    <location>
        <begin position="1"/>
        <end position="30"/>
    </location>
</feature>
<evidence type="ECO:0000256" key="20">
    <source>
        <dbReference type="ARBA" id="ARBA00034003"/>
    </source>
</evidence>
<evidence type="ECO:0000313" key="23">
    <source>
        <dbReference type="EMBL" id="XAD54995.1"/>
    </source>
</evidence>
<evidence type="ECO:0000256" key="3">
    <source>
        <dbReference type="ARBA" id="ARBA00022598"/>
    </source>
</evidence>
<dbReference type="SUPFAM" id="SSF56091">
    <property type="entry name" value="DNA ligase/mRNA capping enzyme, catalytic domain"/>
    <property type="match status" value="1"/>
</dbReference>
<evidence type="ECO:0000256" key="14">
    <source>
        <dbReference type="ARBA" id="ARBA00023125"/>
    </source>
</evidence>
<dbReference type="CDD" id="cd07971">
    <property type="entry name" value="OBF_DNA_ligase_LigD"/>
    <property type="match status" value="1"/>
</dbReference>
<dbReference type="EC" id="6.5.1.1" evidence="2"/>
<evidence type="ECO:0000256" key="13">
    <source>
        <dbReference type="ARBA" id="ARBA00022932"/>
    </source>
</evidence>
<dbReference type="NCBIfam" id="NF004628">
    <property type="entry name" value="PRK05972.1"/>
    <property type="match status" value="1"/>
</dbReference>
<evidence type="ECO:0000256" key="17">
    <source>
        <dbReference type="ARBA" id="ARBA00023211"/>
    </source>
</evidence>
<feature type="compositionally biased region" description="Basic and acidic residues" evidence="21">
    <location>
        <begin position="560"/>
        <end position="571"/>
    </location>
</feature>
<keyword evidence="17" id="KW-0464">Manganese</keyword>
<evidence type="ECO:0000256" key="15">
    <source>
        <dbReference type="ARBA" id="ARBA00023172"/>
    </source>
</evidence>
<evidence type="ECO:0000256" key="16">
    <source>
        <dbReference type="ARBA" id="ARBA00023204"/>
    </source>
</evidence>
<evidence type="ECO:0000256" key="18">
    <source>
        <dbReference type="ARBA" id="ARBA00023268"/>
    </source>
</evidence>
<dbReference type="PROSITE" id="PS50160">
    <property type="entry name" value="DNA_LIGASE_A3"/>
    <property type="match status" value="1"/>
</dbReference>
<dbReference type="RefSeq" id="WP_342595520.1">
    <property type="nucleotide sequence ID" value="NZ_CP151919.1"/>
</dbReference>
<feature type="domain" description="ATP-dependent DNA ligase family profile" evidence="22">
    <location>
        <begin position="336"/>
        <end position="471"/>
    </location>
</feature>
<dbReference type="InterPro" id="IPR012309">
    <property type="entry name" value="DNA_ligase_ATP-dep_C"/>
</dbReference>
<keyword evidence="13" id="KW-0239">DNA-directed DNA polymerase</keyword>
<dbReference type="CDD" id="cd04862">
    <property type="entry name" value="PaeLigD_Pol_like"/>
    <property type="match status" value="1"/>
</dbReference>
<name>A0ABZ3CV56_9GAMM</name>
<keyword evidence="16" id="KW-0234">DNA repair</keyword>
<dbReference type="PANTHER" id="PTHR42705">
    <property type="entry name" value="BIFUNCTIONAL NON-HOMOLOGOUS END JOINING PROTEIN LIGD"/>
    <property type="match status" value="1"/>
</dbReference>
<keyword evidence="15" id="KW-0233">DNA recombination</keyword>
<dbReference type="NCBIfam" id="TIGR02778">
    <property type="entry name" value="ligD_pol"/>
    <property type="match status" value="1"/>
</dbReference>
<dbReference type="Pfam" id="PF13298">
    <property type="entry name" value="LigD_N"/>
    <property type="match status" value="1"/>
</dbReference>
<evidence type="ECO:0000256" key="8">
    <source>
        <dbReference type="ARBA" id="ARBA00022741"/>
    </source>
</evidence>
<evidence type="ECO:0000259" key="22">
    <source>
        <dbReference type="PROSITE" id="PS50160"/>
    </source>
</evidence>
<dbReference type="InterPro" id="IPR014143">
    <property type="entry name" value="NHEJ_ligase_prk"/>
</dbReference>
<keyword evidence="5" id="KW-0548">Nucleotidyltransferase</keyword>
<keyword evidence="7" id="KW-0479">Metal-binding</keyword>
<dbReference type="InterPro" id="IPR012340">
    <property type="entry name" value="NA-bd_OB-fold"/>
</dbReference>
<evidence type="ECO:0000256" key="21">
    <source>
        <dbReference type="SAM" id="MobiDB-lite"/>
    </source>
</evidence>
<keyword evidence="6" id="KW-0540">Nuclease</keyword>
<keyword evidence="4" id="KW-0808">Transferase</keyword>
<dbReference type="CDD" id="cd07906">
    <property type="entry name" value="Adenylation_DNA_ligase_LigD_LigC"/>
    <property type="match status" value="1"/>
</dbReference>
<evidence type="ECO:0000313" key="24">
    <source>
        <dbReference type="Proteomes" id="UP001453229"/>
    </source>
</evidence>
<keyword evidence="3 23" id="KW-0436">Ligase</keyword>
<dbReference type="NCBIfam" id="TIGR02779">
    <property type="entry name" value="NHEJ_ligase_lig"/>
    <property type="match status" value="1"/>
</dbReference>
<evidence type="ECO:0000256" key="6">
    <source>
        <dbReference type="ARBA" id="ARBA00022722"/>
    </source>
</evidence>
<dbReference type="Pfam" id="PF04679">
    <property type="entry name" value="DNA_ligase_A_C"/>
    <property type="match status" value="1"/>
</dbReference>
<evidence type="ECO:0000256" key="19">
    <source>
        <dbReference type="ARBA" id="ARBA00029943"/>
    </source>
</evidence>
<gene>
    <name evidence="23" type="primary">ligD</name>
    <name evidence="23" type="ORF">AAGT95_03170</name>
</gene>
<feature type="compositionally biased region" description="Basic and acidic residues" evidence="21">
    <location>
        <begin position="1"/>
        <end position="21"/>
    </location>
</feature>
<dbReference type="GO" id="GO:0003910">
    <property type="term" value="F:DNA ligase (ATP) activity"/>
    <property type="evidence" value="ECO:0007669"/>
    <property type="project" value="UniProtKB-EC"/>
</dbReference>
<dbReference type="Gene3D" id="3.90.920.10">
    <property type="entry name" value="DNA primase, PRIM domain"/>
    <property type="match status" value="1"/>
</dbReference>
<keyword evidence="10" id="KW-0378">Hydrolase</keyword>
<keyword evidence="11" id="KW-0269">Exonuclease</keyword>
<dbReference type="Gene3D" id="3.30.470.30">
    <property type="entry name" value="DNA ligase/mRNA capping enzyme"/>
    <property type="match status" value="1"/>
</dbReference>
<evidence type="ECO:0000256" key="10">
    <source>
        <dbReference type="ARBA" id="ARBA00022801"/>
    </source>
</evidence>
<evidence type="ECO:0000256" key="9">
    <source>
        <dbReference type="ARBA" id="ARBA00022763"/>
    </source>
</evidence>
<comment type="cofactor">
    <cofactor evidence="1">
        <name>Mn(2+)</name>
        <dbReference type="ChEBI" id="CHEBI:29035"/>
    </cofactor>
</comment>